<dbReference type="Gene3D" id="3.40.640.10">
    <property type="entry name" value="Type I PLP-dependent aspartate aminotransferase-like (Major domain)"/>
    <property type="match status" value="1"/>
</dbReference>
<dbReference type="AlphaFoldDB" id="A0A3S4I8T9"/>
<name>A0A3S4I8T9_CHRVL</name>
<dbReference type="GO" id="GO:0008483">
    <property type="term" value="F:transaminase activity"/>
    <property type="evidence" value="ECO:0007669"/>
    <property type="project" value="UniProtKB-KW"/>
</dbReference>
<organism evidence="1 2">
    <name type="scientific">Chromobacterium violaceum</name>
    <dbReference type="NCBI Taxonomy" id="536"/>
    <lineage>
        <taxon>Bacteria</taxon>
        <taxon>Pseudomonadati</taxon>
        <taxon>Pseudomonadota</taxon>
        <taxon>Betaproteobacteria</taxon>
        <taxon>Neisseriales</taxon>
        <taxon>Chromobacteriaceae</taxon>
        <taxon>Chromobacterium</taxon>
    </lineage>
</organism>
<dbReference type="EMBL" id="LR134182">
    <property type="protein sequence ID" value="VEB43623.1"/>
    <property type="molecule type" value="Genomic_DNA"/>
</dbReference>
<gene>
    <name evidence="1" type="ORF">NCTC9695_04082</name>
</gene>
<keyword evidence="1" id="KW-0808">Transferase</keyword>
<reference evidence="1 2" key="1">
    <citation type="submission" date="2018-12" db="EMBL/GenBank/DDBJ databases">
        <authorList>
            <consortium name="Pathogen Informatics"/>
        </authorList>
    </citation>
    <scope>NUCLEOTIDE SEQUENCE [LARGE SCALE GENOMIC DNA]</scope>
    <source>
        <strain evidence="1 2">NCTC9695</strain>
    </source>
</reference>
<dbReference type="Proteomes" id="UP000275777">
    <property type="component" value="Chromosome"/>
</dbReference>
<evidence type="ECO:0000313" key="2">
    <source>
        <dbReference type="Proteomes" id="UP000275777"/>
    </source>
</evidence>
<protein>
    <submittedName>
        <fullName evidence="1">Aminotransferase</fullName>
    </submittedName>
</protein>
<keyword evidence="1" id="KW-0032">Aminotransferase</keyword>
<sequence length="67" mass="7640">MFNGCYHGTVDDVFVDLADGEARPRASLLGQVYDLTEHTRVAEFNDLAGWRRRWPMAASPACWPSRR</sequence>
<accession>A0A3S4I8T9</accession>
<evidence type="ECO:0000313" key="1">
    <source>
        <dbReference type="EMBL" id="VEB43623.1"/>
    </source>
</evidence>
<proteinExistence type="predicted"/>
<dbReference type="InterPro" id="IPR015421">
    <property type="entry name" value="PyrdxlP-dep_Trfase_major"/>
</dbReference>